<dbReference type="Gene3D" id="3.10.20.90">
    <property type="entry name" value="Phosphatidylinositol 3-kinase Catalytic Subunit, Chain A, domain 1"/>
    <property type="match status" value="1"/>
</dbReference>
<organism evidence="5 6">
    <name type="scientific">Coffea canephora</name>
    <name type="common">Robusta coffee</name>
    <dbReference type="NCBI Taxonomy" id="49390"/>
    <lineage>
        <taxon>Eukaryota</taxon>
        <taxon>Viridiplantae</taxon>
        <taxon>Streptophyta</taxon>
        <taxon>Embryophyta</taxon>
        <taxon>Tracheophyta</taxon>
        <taxon>Spermatophyta</taxon>
        <taxon>Magnoliopsida</taxon>
        <taxon>eudicotyledons</taxon>
        <taxon>Gunneridae</taxon>
        <taxon>Pentapetalae</taxon>
        <taxon>asterids</taxon>
        <taxon>lamiids</taxon>
        <taxon>Gentianales</taxon>
        <taxon>Rubiaceae</taxon>
        <taxon>Ixoroideae</taxon>
        <taxon>Gardenieae complex</taxon>
        <taxon>Bertiereae - Coffeeae clade</taxon>
        <taxon>Coffeeae</taxon>
        <taxon>Coffea</taxon>
    </lineage>
</organism>
<dbReference type="GO" id="GO:0003729">
    <property type="term" value="F:mRNA binding"/>
    <property type="evidence" value="ECO:0007669"/>
    <property type="project" value="UniProtKB-ARBA"/>
</dbReference>
<dbReference type="AlphaFoldDB" id="A0A068VJP0"/>
<accession>A0A068VJP0</accession>
<feature type="region of interest" description="Disordered" evidence="3">
    <location>
        <begin position="91"/>
        <end position="113"/>
    </location>
</feature>
<evidence type="ECO:0000313" key="6">
    <source>
        <dbReference type="Proteomes" id="UP000295252"/>
    </source>
</evidence>
<dbReference type="InterPro" id="IPR029071">
    <property type="entry name" value="Ubiquitin-like_domsf"/>
</dbReference>
<keyword evidence="1" id="KW-1017">Isopeptide bond</keyword>
<dbReference type="InParanoid" id="A0A068VJP0"/>
<dbReference type="PRINTS" id="PR00348">
    <property type="entry name" value="UBIQUITIN"/>
</dbReference>
<keyword evidence="6" id="KW-1185">Reference proteome</keyword>
<dbReference type="InterPro" id="IPR019956">
    <property type="entry name" value="Ubiquitin_dom"/>
</dbReference>
<dbReference type="STRING" id="49390.A0A068VJP0"/>
<evidence type="ECO:0000256" key="3">
    <source>
        <dbReference type="SAM" id="MobiDB-lite"/>
    </source>
</evidence>
<dbReference type="Gramene" id="CDP21035">
    <property type="protein sequence ID" value="CDP21035"/>
    <property type="gene ID" value="GSCOC_T00006917001"/>
</dbReference>
<evidence type="ECO:0000256" key="1">
    <source>
        <dbReference type="ARBA" id="ARBA00022499"/>
    </source>
</evidence>
<dbReference type="PhylomeDB" id="A0A068VJP0"/>
<dbReference type="SUPFAM" id="SSF54236">
    <property type="entry name" value="Ubiquitin-like"/>
    <property type="match status" value="1"/>
</dbReference>
<feature type="non-terminal residue" evidence="5">
    <location>
        <position position="1"/>
    </location>
</feature>
<reference evidence="6" key="1">
    <citation type="journal article" date="2014" name="Science">
        <title>The coffee genome provides insight into the convergent evolution of caffeine biosynthesis.</title>
        <authorList>
            <person name="Denoeud F."/>
            <person name="Carretero-Paulet L."/>
            <person name="Dereeper A."/>
            <person name="Droc G."/>
            <person name="Guyot R."/>
            <person name="Pietrella M."/>
            <person name="Zheng C."/>
            <person name="Alberti A."/>
            <person name="Anthony F."/>
            <person name="Aprea G."/>
            <person name="Aury J.M."/>
            <person name="Bento P."/>
            <person name="Bernard M."/>
            <person name="Bocs S."/>
            <person name="Campa C."/>
            <person name="Cenci A."/>
            <person name="Combes M.C."/>
            <person name="Crouzillat D."/>
            <person name="Da Silva C."/>
            <person name="Daddiego L."/>
            <person name="De Bellis F."/>
            <person name="Dussert S."/>
            <person name="Garsmeur O."/>
            <person name="Gayraud T."/>
            <person name="Guignon V."/>
            <person name="Jahn K."/>
            <person name="Jamilloux V."/>
            <person name="Joet T."/>
            <person name="Labadie K."/>
            <person name="Lan T."/>
            <person name="Leclercq J."/>
            <person name="Lepelley M."/>
            <person name="Leroy T."/>
            <person name="Li L.T."/>
            <person name="Librado P."/>
            <person name="Lopez L."/>
            <person name="Munoz A."/>
            <person name="Noel B."/>
            <person name="Pallavicini A."/>
            <person name="Perrotta G."/>
            <person name="Poncet V."/>
            <person name="Pot D."/>
            <person name="Priyono X."/>
            <person name="Rigoreau M."/>
            <person name="Rouard M."/>
            <person name="Rozas J."/>
            <person name="Tranchant-Dubreuil C."/>
            <person name="VanBuren R."/>
            <person name="Zhang Q."/>
            <person name="Andrade A.C."/>
            <person name="Argout X."/>
            <person name="Bertrand B."/>
            <person name="de Kochko A."/>
            <person name="Graziosi G."/>
            <person name="Henry R.J."/>
            <person name="Jayarama X."/>
            <person name="Ming R."/>
            <person name="Nagai C."/>
            <person name="Rounsley S."/>
            <person name="Sankoff D."/>
            <person name="Giuliano G."/>
            <person name="Albert V.A."/>
            <person name="Wincker P."/>
            <person name="Lashermes P."/>
        </authorList>
    </citation>
    <scope>NUCLEOTIDE SEQUENCE [LARGE SCALE GENOMIC DNA]</scope>
    <source>
        <strain evidence="6">cv. DH200-94</strain>
    </source>
</reference>
<dbReference type="InterPro" id="IPR000626">
    <property type="entry name" value="Ubiquitin-like_dom"/>
</dbReference>
<dbReference type="Proteomes" id="UP000295252">
    <property type="component" value="Unassembled WGS sequence"/>
</dbReference>
<dbReference type="Pfam" id="PF00240">
    <property type="entry name" value="ubiquitin"/>
    <property type="match status" value="1"/>
</dbReference>
<evidence type="ECO:0000259" key="4">
    <source>
        <dbReference type="PROSITE" id="PS50053"/>
    </source>
</evidence>
<dbReference type="PANTHER" id="PTHR10666">
    <property type="entry name" value="UBIQUITIN"/>
    <property type="match status" value="1"/>
</dbReference>
<dbReference type="PROSITE" id="PS50053">
    <property type="entry name" value="UBIQUITIN_2"/>
    <property type="match status" value="1"/>
</dbReference>
<feature type="domain" description="Ubiquitin-like" evidence="4">
    <location>
        <begin position="50"/>
        <end position="89"/>
    </location>
</feature>
<evidence type="ECO:0000313" key="5">
    <source>
        <dbReference type="EMBL" id="CDP21035.1"/>
    </source>
</evidence>
<evidence type="ECO:0000256" key="2">
    <source>
        <dbReference type="ARBA" id="ARBA00022843"/>
    </source>
</evidence>
<name>A0A068VJP0_COFCA</name>
<proteinExistence type="predicted"/>
<keyword evidence="2" id="KW-0832">Ubl conjugation</keyword>
<sequence>SPKFFTLISNHHHLQSPFLPYLDDQLFQFLPKFYCPNFFLNFCPGQGRHPPDQQHLIFTGKQLEDSRTLVDYNIQKESALHLVLHLDGGTKKRKKNTCTKPAMTEGNSPPLFL</sequence>
<dbReference type="EMBL" id="HG741425">
    <property type="protein sequence ID" value="CDP21035.1"/>
    <property type="molecule type" value="Genomic_DNA"/>
</dbReference>
<dbReference type="InterPro" id="IPR050158">
    <property type="entry name" value="Ubiquitin_ubiquitin-like"/>
</dbReference>
<protein>
    <submittedName>
        <fullName evidence="5">DH200=94 genomic scaffold, scaffold_2341</fullName>
    </submittedName>
</protein>
<gene>
    <name evidence="5" type="ORF">GSCOC_T00006917001</name>
</gene>